<feature type="region of interest" description="Disordered" evidence="3">
    <location>
        <begin position="822"/>
        <end position="862"/>
    </location>
</feature>
<dbReference type="AlphaFoldDB" id="A0A6V8HCP9"/>
<feature type="region of interest" description="Disordered" evidence="3">
    <location>
        <begin position="51"/>
        <end position="82"/>
    </location>
</feature>
<comment type="subcellular location">
    <subcellularLocation>
        <location evidence="1">Nucleus</location>
    </subcellularLocation>
</comment>
<feature type="compositionally biased region" description="Polar residues" evidence="3">
    <location>
        <begin position="918"/>
        <end position="928"/>
    </location>
</feature>
<evidence type="ECO:0000256" key="3">
    <source>
        <dbReference type="SAM" id="MobiDB-lite"/>
    </source>
</evidence>
<reference evidence="5" key="1">
    <citation type="journal article" date="2015" name="Genome Announc.">
        <title>Draft genome sequence of Talaromyces cellulolyticus strain Y-94, a source of lignocellulosic biomass-degrading enzymes.</title>
        <authorList>
            <person name="Fujii T."/>
            <person name="Koike H."/>
            <person name="Sawayama S."/>
            <person name="Yano S."/>
            <person name="Inoue H."/>
        </authorList>
    </citation>
    <scope>NUCLEOTIDE SEQUENCE [LARGE SCALE GENOMIC DNA]</scope>
    <source>
        <strain evidence="5">Y-94</strain>
    </source>
</reference>
<evidence type="ECO:0000256" key="2">
    <source>
        <dbReference type="ARBA" id="ARBA00023242"/>
    </source>
</evidence>
<dbReference type="GO" id="GO:0005634">
    <property type="term" value="C:nucleus"/>
    <property type="evidence" value="ECO:0007669"/>
    <property type="project" value="UniProtKB-SubCell"/>
</dbReference>
<evidence type="ECO:0000313" key="5">
    <source>
        <dbReference type="Proteomes" id="UP000053095"/>
    </source>
</evidence>
<dbReference type="PROSITE" id="PS00354">
    <property type="entry name" value="HMGI_Y"/>
    <property type="match status" value="1"/>
</dbReference>
<feature type="region of interest" description="Disordered" evidence="3">
    <location>
        <begin position="438"/>
        <end position="465"/>
    </location>
</feature>
<dbReference type="InterPro" id="IPR000637">
    <property type="entry name" value="HMGI/Y_DNA-bd_CS"/>
</dbReference>
<accession>A0A6V8HCP9</accession>
<protein>
    <submittedName>
        <fullName evidence="4">Uncharacterized protein</fullName>
    </submittedName>
</protein>
<feature type="region of interest" description="Disordered" evidence="3">
    <location>
        <begin position="739"/>
        <end position="785"/>
    </location>
</feature>
<dbReference type="GO" id="GO:0006355">
    <property type="term" value="P:regulation of DNA-templated transcription"/>
    <property type="evidence" value="ECO:0007669"/>
    <property type="project" value="InterPro"/>
</dbReference>
<sequence length="957" mass="107067">MDDIHSTAKWANRMLRPLTSLYHRLGKHSESINAQEEEINKIVAAATNTEYTKPDASGDAEHDSEFGDQDPSWIPRNPESKRVKHKYVARGERLRLQPRARVRSVLQSPEATKTLPGAIEIATPLITGKSTNTFSTNNKAAENGRQQDGHNLENLTRSLLPDGIAEKIVRRPKKYRPSHPDPKWRQELNATNLIKYFDIVISLEGLFLKFLEKTRSTDSTSKSSTNGTRSLLMTIIRRLPEFIAEEQRLQDELDNNDEIDMADAYFTELESAYGTEGKGWQPLREAVRSQGIFLICDMLQKNWINQLTTTNLLYHCINAKENDAVERILSVLLSKVDRYNFPCGFNPWRPDAPGRDPIRLLQRYWQVSGNNSYVFKEIELLLLRNILPPEWLVTITLKDCVIAACTSQSKWDDEYAAAIKLMKTILITAADAHKGRKVVKKAPVKKRTKAKKQTQDSSNSQANGLDVDQGRCPVHLQDATSNLISSLNVALCCMYGVRMGQPDGPDYISGERIVKTYTDLALTIQHSLPLSGFEVEDNEASRASLLRKGYTLLAHFVLRSQQDLLLLKDTGVEILDVILSQDCEPFFGLLEQNADIIKNLSAMVCQIVRLSERGDEQAQCRQARRLCKHLLKYERFGLERLTFFLGKIAIEVALDFAQYSQDAEDHTFAADIQEAVATIRRRIKSKSNCAPTPGKSSMQSFRWEEGIGEWIAKTPLDRTKAAMTRVLSQPMVEINLVGVPSSTSASSPSSSIGSESSKTSMASPGSVSLKRRRTSVVSTQPNVKRVKRPRRIYKKKVYKKIRQSTRIATRLSDLSVVTQGEDHDHFNIDSDYESDYEEDDADAEAASESEERLPQTETGDISDAVQDTRDVGELQGSVANAQAQRMRANFDVIIHNAATAPVPAVKRGRGRPRKQVAGPTSSASQANGPQAHANVSRGRPVIPCSEDDGSDDELSFL</sequence>
<name>A0A6V8HCP9_TALPI</name>
<feature type="compositionally biased region" description="Basic residues" evidence="3">
    <location>
        <begin position="438"/>
        <end position="452"/>
    </location>
</feature>
<feature type="compositionally biased region" description="Low complexity" evidence="3">
    <location>
        <begin position="741"/>
        <end position="760"/>
    </location>
</feature>
<comment type="caution">
    <text evidence="4">The sequence shown here is derived from an EMBL/GenBank/DDBJ whole genome shotgun (WGS) entry which is preliminary data.</text>
</comment>
<dbReference type="EMBL" id="DF933830">
    <property type="protein sequence ID" value="GAM39260.1"/>
    <property type="molecule type" value="Genomic_DNA"/>
</dbReference>
<dbReference type="Proteomes" id="UP000053095">
    <property type="component" value="Unassembled WGS sequence"/>
</dbReference>
<feature type="compositionally biased region" description="Acidic residues" evidence="3">
    <location>
        <begin position="945"/>
        <end position="957"/>
    </location>
</feature>
<evidence type="ECO:0000256" key="1">
    <source>
        <dbReference type="ARBA" id="ARBA00004123"/>
    </source>
</evidence>
<feature type="compositionally biased region" description="Acidic residues" evidence="3">
    <location>
        <begin position="830"/>
        <end position="848"/>
    </location>
</feature>
<proteinExistence type="predicted"/>
<gene>
    <name evidence="4" type="ORF">TCE0_034r10659</name>
</gene>
<evidence type="ECO:0000313" key="4">
    <source>
        <dbReference type="EMBL" id="GAM39260.1"/>
    </source>
</evidence>
<feature type="region of interest" description="Disordered" evidence="3">
    <location>
        <begin position="903"/>
        <end position="957"/>
    </location>
</feature>
<keyword evidence="5" id="KW-1185">Reference proteome</keyword>
<keyword evidence="2" id="KW-0539">Nucleus</keyword>
<organism evidence="4 5">
    <name type="scientific">Talaromyces pinophilus</name>
    <name type="common">Penicillium pinophilum</name>
    <dbReference type="NCBI Taxonomy" id="128442"/>
    <lineage>
        <taxon>Eukaryota</taxon>
        <taxon>Fungi</taxon>
        <taxon>Dikarya</taxon>
        <taxon>Ascomycota</taxon>
        <taxon>Pezizomycotina</taxon>
        <taxon>Eurotiomycetes</taxon>
        <taxon>Eurotiomycetidae</taxon>
        <taxon>Eurotiales</taxon>
        <taxon>Trichocomaceae</taxon>
        <taxon>Talaromyces</taxon>
        <taxon>Talaromyces sect. Talaromyces</taxon>
    </lineage>
</organism>